<keyword evidence="7" id="KW-1185">Reference proteome</keyword>
<organism evidence="6 7">
    <name type="scientific">Shewanella eurypsychrophilus</name>
    <dbReference type="NCBI Taxonomy" id="2593656"/>
    <lineage>
        <taxon>Bacteria</taxon>
        <taxon>Pseudomonadati</taxon>
        <taxon>Pseudomonadota</taxon>
        <taxon>Gammaproteobacteria</taxon>
        <taxon>Alteromonadales</taxon>
        <taxon>Shewanellaceae</taxon>
        <taxon>Shewanella</taxon>
    </lineage>
</organism>
<evidence type="ECO:0000259" key="5">
    <source>
        <dbReference type="PROSITE" id="PS51891"/>
    </source>
</evidence>
<dbReference type="InterPro" id="IPR011057">
    <property type="entry name" value="Mss4-like_sf"/>
</dbReference>
<evidence type="ECO:0000256" key="4">
    <source>
        <dbReference type="ARBA" id="ARBA00023239"/>
    </source>
</evidence>
<keyword evidence="3" id="KW-0862">Zinc</keyword>
<dbReference type="RefSeq" id="WP_142873104.1">
    <property type="nucleotide sequence ID" value="NZ_CP045503.2"/>
</dbReference>
<dbReference type="PANTHER" id="PTHR33337">
    <property type="entry name" value="GFA DOMAIN-CONTAINING PROTEIN"/>
    <property type="match status" value="1"/>
</dbReference>
<proteinExistence type="inferred from homology"/>
<evidence type="ECO:0000256" key="1">
    <source>
        <dbReference type="ARBA" id="ARBA00005495"/>
    </source>
</evidence>
<comment type="similarity">
    <text evidence="1">Belongs to the Gfa family.</text>
</comment>
<reference evidence="6" key="1">
    <citation type="submission" date="2021-07" db="EMBL/GenBank/DDBJ databases">
        <title>Shewanella sp. YLB-07 whole genome sequence.</title>
        <authorList>
            <person name="Yu L."/>
        </authorList>
    </citation>
    <scope>NUCLEOTIDE SEQUENCE</scope>
    <source>
        <strain evidence="6">YLB-08</strain>
    </source>
</reference>
<keyword evidence="2" id="KW-0479">Metal-binding</keyword>
<dbReference type="Proteomes" id="UP000316416">
    <property type="component" value="Chromosome"/>
</dbReference>
<dbReference type="SUPFAM" id="SSF51316">
    <property type="entry name" value="Mss4-like"/>
    <property type="match status" value="1"/>
</dbReference>
<evidence type="ECO:0000313" key="7">
    <source>
        <dbReference type="Proteomes" id="UP000316416"/>
    </source>
</evidence>
<dbReference type="PANTHER" id="PTHR33337:SF40">
    <property type="entry name" value="CENP-V_GFA DOMAIN-CONTAINING PROTEIN-RELATED"/>
    <property type="match status" value="1"/>
</dbReference>
<protein>
    <submittedName>
        <fullName evidence="6">GFA family protein</fullName>
    </submittedName>
</protein>
<name>A0ABX6V3L7_9GAMM</name>
<accession>A0ABX6V3L7</accession>
<evidence type="ECO:0000256" key="3">
    <source>
        <dbReference type="ARBA" id="ARBA00022833"/>
    </source>
</evidence>
<gene>
    <name evidence="6" type="ORF">FM038_000870</name>
</gene>
<sequence length="127" mass="14180">MHQGSCLCGKIIFQIESEPVAVSNCHCNMCQKQHGAAFATYARFKRSQVNYLSGEDKLAVYQSSDNVQRKFCAGCGANIEWGYCSGEYAIWVAMALGLFDTKLVPETVKELHKDTQVSWWKSASEIT</sequence>
<dbReference type="InterPro" id="IPR006913">
    <property type="entry name" value="CENP-V/GFA"/>
</dbReference>
<dbReference type="Gene3D" id="3.90.1590.10">
    <property type="entry name" value="glutathione-dependent formaldehyde- activating enzyme (gfa)"/>
    <property type="match status" value="1"/>
</dbReference>
<feature type="domain" description="CENP-V/GFA" evidence="5">
    <location>
        <begin position="2"/>
        <end position="121"/>
    </location>
</feature>
<dbReference type="Pfam" id="PF04828">
    <property type="entry name" value="GFA"/>
    <property type="match status" value="1"/>
</dbReference>
<keyword evidence="4" id="KW-0456">Lyase</keyword>
<dbReference type="EMBL" id="CP045503">
    <property type="protein sequence ID" value="QPG56136.1"/>
    <property type="molecule type" value="Genomic_DNA"/>
</dbReference>
<dbReference type="PROSITE" id="PS51891">
    <property type="entry name" value="CENP_V_GFA"/>
    <property type="match status" value="1"/>
</dbReference>
<evidence type="ECO:0000256" key="2">
    <source>
        <dbReference type="ARBA" id="ARBA00022723"/>
    </source>
</evidence>
<evidence type="ECO:0000313" key="6">
    <source>
        <dbReference type="EMBL" id="QPG56136.1"/>
    </source>
</evidence>